<feature type="domain" description="Srp40 C-terminal" evidence="1">
    <location>
        <begin position="39"/>
        <end position="111"/>
    </location>
</feature>
<dbReference type="InterPro" id="IPR007718">
    <property type="entry name" value="Srp40_C"/>
</dbReference>
<dbReference type="AlphaFoldDB" id="A0A0R3VU21"/>
<dbReference type="Pfam" id="PF05022">
    <property type="entry name" value="SRP40_C"/>
    <property type="match status" value="1"/>
</dbReference>
<protein>
    <submittedName>
        <fullName evidence="2">SRP40_C domain-containing protein</fullName>
    </submittedName>
</protein>
<dbReference type="InterPro" id="IPR039191">
    <property type="entry name" value="Nopp140-like"/>
</dbReference>
<dbReference type="PANTHER" id="PTHR23216:SF1">
    <property type="entry name" value="NUCLEOLAR AND COILED-BODY PHOSPHOPROTEIN 1"/>
    <property type="match status" value="1"/>
</dbReference>
<dbReference type="GO" id="GO:0005730">
    <property type="term" value="C:nucleolus"/>
    <property type="evidence" value="ECO:0007669"/>
    <property type="project" value="InterPro"/>
</dbReference>
<accession>A0A0R3VU21</accession>
<dbReference type="PANTHER" id="PTHR23216">
    <property type="entry name" value="NUCLEOLAR AND COILED-BODY PHOSPHOPROTEIN 1"/>
    <property type="match status" value="1"/>
</dbReference>
<reference evidence="2" key="1">
    <citation type="submission" date="2017-02" db="UniProtKB">
        <authorList>
            <consortium name="WormBaseParasite"/>
        </authorList>
    </citation>
    <scope>IDENTIFICATION</scope>
</reference>
<proteinExistence type="predicted"/>
<evidence type="ECO:0000313" key="2">
    <source>
        <dbReference type="WBParaSite" id="TASK_0000078001-mRNA-1"/>
    </source>
</evidence>
<organism evidence="2">
    <name type="scientific">Taenia asiatica</name>
    <name type="common">Asian tapeworm</name>
    <dbReference type="NCBI Taxonomy" id="60517"/>
    <lineage>
        <taxon>Eukaryota</taxon>
        <taxon>Metazoa</taxon>
        <taxon>Spiralia</taxon>
        <taxon>Lophotrochozoa</taxon>
        <taxon>Platyhelminthes</taxon>
        <taxon>Cestoda</taxon>
        <taxon>Eucestoda</taxon>
        <taxon>Cyclophyllidea</taxon>
        <taxon>Taeniidae</taxon>
        <taxon>Taenia</taxon>
    </lineage>
</organism>
<sequence>LKSKPVRLPNANADVDSTLKKLTVVAGTETPNSFKQRLPFRRVEDDACDVLPELADNSFAAKKGAQGSWGERADMTLKFTRGKDFRHEKTKKKRGTYSGGVISTAVCSFKFKE</sequence>
<dbReference type="WBParaSite" id="TASK_0000078001-mRNA-1">
    <property type="protein sequence ID" value="TASK_0000078001-mRNA-1"/>
    <property type="gene ID" value="TASK_0000078001"/>
</dbReference>
<evidence type="ECO:0000259" key="1">
    <source>
        <dbReference type="Pfam" id="PF05022"/>
    </source>
</evidence>
<name>A0A0R3VU21_TAEAS</name>
<dbReference type="STRING" id="60517.A0A0R3VU21"/>